<comment type="caution">
    <text evidence="3">The sequence shown here is derived from an EMBL/GenBank/DDBJ whole genome shotgun (WGS) entry which is preliminary data.</text>
</comment>
<accession>A0ABW0V2R3</accession>
<evidence type="ECO:0000256" key="1">
    <source>
        <dbReference type="SAM" id="SignalP"/>
    </source>
</evidence>
<dbReference type="Gene3D" id="3.40.50.1110">
    <property type="entry name" value="SGNH hydrolase"/>
    <property type="match status" value="1"/>
</dbReference>
<evidence type="ECO:0000313" key="3">
    <source>
        <dbReference type="EMBL" id="MFC5639768.1"/>
    </source>
</evidence>
<feature type="signal peptide" evidence="1">
    <location>
        <begin position="1"/>
        <end position="39"/>
    </location>
</feature>
<dbReference type="InterPro" id="IPR037460">
    <property type="entry name" value="SEST-like"/>
</dbReference>
<dbReference type="PANTHER" id="PTHR37981:SF1">
    <property type="entry name" value="SGNH HYDROLASE-TYPE ESTERASE DOMAIN-CONTAINING PROTEIN"/>
    <property type="match status" value="1"/>
</dbReference>
<evidence type="ECO:0000259" key="2">
    <source>
        <dbReference type="Pfam" id="PF13472"/>
    </source>
</evidence>
<dbReference type="RefSeq" id="WP_346141036.1">
    <property type="nucleotide sequence ID" value="NZ_BAAAUA010000002.1"/>
</dbReference>
<dbReference type="SUPFAM" id="SSF52266">
    <property type="entry name" value="SGNH hydrolase"/>
    <property type="match status" value="1"/>
</dbReference>
<feature type="chain" id="PRO_5045338532" evidence="1">
    <location>
        <begin position="40"/>
        <end position="385"/>
    </location>
</feature>
<reference evidence="4" key="1">
    <citation type="journal article" date="2019" name="Int. J. Syst. Evol. Microbiol.">
        <title>The Global Catalogue of Microorganisms (GCM) 10K type strain sequencing project: providing services to taxonomists for standard genome sequencing and annotation.</title>
        <authorList>
            <consortium name="The Broad Institute Genomics Platform"/>
            <consortium name="The Broad Institute Genome Sequencing Center for Infectious Disease"/>
            <person name="Wu L."/>
            <person name="Ma J."/>
        </authorList>
    </citation>
    <scope>NUCLEOTIDE SEQUENCE [LARGE SCALE GENOMIC DNA]</scope>
    <source>
        <strain evidence="4">CGMCC 4.1622</strain>
    </source>
</reference>
<evidence type="ECO:0000313" key="4">
    <source>
        <dbReference type="Proteomes" id="UP001596066"/>
    </source>
</evidence>
<feature type="domain" description="SGNH hydrolase-type esterase" evidence="2">
    <location>
        <begin position="88"/>
        <end position="302"/>
    </location>
</feature>
<dbReference type="InterPro" id="IPR036514">
    <property type="entry name" value="SGNH_hydro_sf"/>
</dbReference>
<dbReference type="Pfam" id="PF13472">
    <property type="entry name" value="Lipase_GDSL_2"/>
    <property type="match status" value="1"/>
</dbReference>
<organism evidence="3 4">
    <name type="scientific">Kitasatospora cinereorecta</name>
    <dbReference type="NCBI Taxonomy" id="285560"/>
    <lineage>
        <taxon>Bacteria</taxon>
        <taxon>Bacillati</taxon>
        <taxon>Actinomycetota</taxon>
        <taxon>Actinomycetes</taxon>
        <taxon>Kitasatosporales</taxon>
        <taxon>Streptomycetaceae</taxon>
        <taxon>Kitasatospora</taxon>
    </lineage>
</organism>
<dbReference type="EMBL" id="JBHSOC010000001">
    <property type="protein sequence ID" value="MFC5639768.1"/>
    <property type="molecule type" value="Genomic_DNA"/>
</dbReference>
<keyword evidence="1" id="KW-0732">Signal</keyword>
<keyword evidence="4" id="KW-1185">Reference proteome</keyword>
<proteinExistence type="predicted"/>
<dbReference type="PANTHER" id="PTHR37981">
    <property type="entry name" value="LIPASE 2"/>
    <property type="match status" value="1"/>
</dbReference>
<name>A0ABW0V2R3_9ACTN</name>
<sequence length="385" mass="41058">MNRTRVPAASRRRARLIATALALPLAAAGQLSVAMPAHADTKIAVSLGDSFISGEAGRWMGNSDTFTGSRAGTDRAYSGSYDATRVYGASYADGCDRSDSAEVNSAFGRAKAVNLACSGAKTENIFRAGHGGVDFKGEKPQADQLAAIASKRTVGVIVLSVGGNDLGFSDVIAKCVADYEVWSSCREDQQEAVDSRIDDAMDNVGKSIDEIRAVMDRAGYRRSAYRIVLQSYPSPIPRASENRYPASGWSRTNNGGCPVGNNDADWARDRLVPQMSSRLSDVAADRGVQFLDLQDLLQGHEVCSKSTALATSSNGPSESGSEWARFLTLGVSQGIRQESMHPNYYGQLALGRCLSLISAQPADRNFTCLNTPGEDTDGVYLDELG</sequence>
<protein>
    <submittedName>
        <fullName evidence="3">GDSL-type esterase/lipase family protein</fullName>
    </submittedName>
</protein>
<gene>
    <name evidence="3" type="ORF">ACFPZF_00145</name>
</gene>
<dbReference type="InterPro" id="IPR013830">
    <property type="entry name" value="SGNH_hydro"/>
</dbReference>
<dbReference type="Proteomes" id="UP001596066">
    <property type="component" value="Unassembled WGS sequence"/>
</dbReference>